<dbReference type="SUPFAM" id="SSF56235">
    <property type="entry name" value="N-terminal nucleophile aminohydrolases (Ntn hydrolases)"/>
    <property type="match status" value="1"/>
</dbReference>
<feature type="domain" description="Glutamine amidotransferase type-2" evidence="2">
    <location>
        <begin position="2"/>
        <end position="271"/>
    </location>
</feature>
<dbReference type="InterPro" id="IPR029055">
    <property type="entry name" value="Ntn_hydrolases_N"/>
</dbReference>
<name>A0A6N7XBP1_9ACTN</name>
<evidence type="ECO:0000313" key="3">
    <source>
        <dbReference type="EMBL" id="MST73012.1"/>
    </source>
</evidence>
<keyword evidence="4" id="KW-1185">Reference proteome</keyword>
<dbReference type="Proteomes" id="UP000469325">
    <property type="component" value="Unassembled WGS sequence"/>
</dbReference>
<keyword evidence="1 3" id="KW-0315">Glutamine amidotransferase</keyword>
<dbReference type="RefSeq" id="WP_154435656.1">
    <property type="nucleotide sequence ID" value="NZ_VUNC01000006.1"/>
</dbReference>
<reference evidence="3 4" key="1">
    <citation type="submission" date="2019-08" db="EMBL/GenBank/DDBJ databases">
        <title>In-depth cultivation of the pig gut microbiome towards novel bacterial diversity and tailored functional studies.</title>
        <authorList>
            <person name="Wylensek D."/>
            <person name="Hitch T.C.A."/>
            <person name="Clavel T."/>
        </authorList>
    </citation>
    <scope>NUCLEOTIDE SEQUENCE [LARGE SCALE GENOMIC DNA]</scope>
    <source>
        <strain evidence="3 4">CA-Schmier-601-WT-1</strain>
    </source>
</reference>
<dbReference type="GO" id="GO:0016740">
    <property type="term" value="F:transferase activity"/>
    <property type="evidence" value="ECO:0007669"/>
    <property type="project" value="UniProtKB-KW"/>
</dbReference>
<gene>
    <name evidence="3" type="ORF">FYJ68_07810</name>
</gene>
<evidence type="ECO:0000259" key="2">
    <source>
        <dbReference type="PROSITE" id="PS51278"/>
    </source>
</evidence>
<dbReference type="PANTHER" id="PTHR42824">
    <property type="entry name" value="GLUTAMINE AMIDOTRANSFERASE"/>
    <property type="match status" value="1"/>
</dbReference>
<comment type="caution">
    <text evidence="3">The sequence shown here is derived from an EMBL/GenBank/DDBJ whole genome shotgun (WGS) entry which is preliminary data.</text>
</comment>
<dbReference type="AlphaFoldDB" id="A0A6N7XBP1"/>
<evidence type="ECO:0000256" key="1">
    <source>
        <dbReference type="ARBA" id="ARBA00022962"/>
    </source>
</evidence>
<keyword evidence="3" id="KW-0808">Transferase</keyword>
<dbReference type="PANTHER" id="PTHR42824:SF1">
    <property type="entry name" value="GLUTAMINE AMIDOTRANSFERASE YAFJ-RELATED"/>
    <property type="match status" value="1"/>
</dbReference>
<dbReference type="Pfam" id="PF13230">
    <property type="entry name" value="GATase_4"/>
    <property type="match status" value="1"/>
</dbReference>
<dbReference type="CDD" id="cd01908">
    <property type="entry name" value="YafJ"/>
    <property type="match status" value="1"/>
</dbReference>
<protein>
    <submittedName>
        <fullName evidence="3">Class II glutamine amidotransferase</fullName>
    </submittedName>
</protein>
<dbReference type="InterPro" id="IPR017932">
    <property type="entry name" value="GATase_2_dom"/>
</dbReference>
<dbReference type="EMBL" id="VUNC01000006">
    <property type="protein sequence ID" value="MST73012.1"/>
    <property type="molecule type" value="Genomic_DNA"/>
</dbReference>
<evidence type="ECO:0000313" key="4">
    <source>
        <dbReference type="Proteomes" id="UP000469325"/>
    </source>
</evidence>
<dbReference type="Gene3D" id="3.60.20.10">
    <property type="entry name" value="Glutamine Phosphoribosylpyrophosphate, subunit 1, domain 1"/>
    <property type="match status" value="1"/>
</dbReference>
<organism evidence="3 4">
    <name type="scientific">Olsenella porci</name>
    <dbReference type="NCBI Taxonomy" id="2652279"/>
    <lineage>
        <taxon>Bacteria</taxon>
        <taxon>Bacillati</taxon>
        <taxon>Actinomycetota</taxon>
        <taxon>Coriobacteriia</taxon>
        <taxon>Coriobacteriales</taxon>
        <taxon>Atopobiaceae</taxon>
        <taxon>Olsenella</taxon>
    </lineage>
</organism>
<dbReference type="InterPro" id="IPR026869">
    <property type="entry name" value="EgtC-like"/>
</dbReference>
<proteinExistence type="predicted"/>
<dbReference type="PROSITE" id="PS51278">
    <property type="entry name" value="GATASE_TYPE_2"/>
    <property type="match status" value="1"/>
</dbReference>
<accession>A0A6N7XBP1</accession>
<sequence>MCELFAVNSKSPINVNRYLAEFYDHSHGNPHGWGLTYREGGSDDTVRLWREPVAAYESKLLPTLLERPIEASHLQAHIRNATCGTLSPENCHPFRGSDITGRDWTMIHNGILFNEGMLWGYDQREEGQTDSERAMLFFLDVVDEAALRSNGRLGFDQTFDALAGAVSQLGNQNKLNVILDDGTYTYVHTNTSEVTLYFRHVGDGLVFSTYPLGGPNEADAWSPVPRNRLIAYRDGKLVKTSAPHGYVFCEAILDIRRALGETYVPPKQQVA</sequence>